<comment type="subcellular location">
    <subcellularLocation>
        <location evidence="1">Cell membrane</location>
        <topology evidence="1">Multi-pass membrane protein</topology>
    </subcellularLocation>
</comment>
<dbReference type="GO" id="GO:0022857">
    <property type="term" value="F:transmembrane transporter activity"/>
    <property type="evidence" value="ECO:0007669"/>
    <property type="project" value="InterPro"/>
</dbReference>
<feature type="transmembrane region" description="Helical" evidence="5">
    <location>
        <begin position="333"/>
        <end position="353"/>
    </location>
</feature>
<dbReference type="InterPro" id="IPR011701">
    <property type="entry name" value="MFS"/>
</dbReference>
<keyword evidence="3 5" id="KW-1133">Transmembrane helix</keyword>
<comment type="caution">
    <text evidence="7">The sequence shown here is derived from an EMBL/GenBank/DDBJ whole genome shotgun (WGS) entry which is preliminary data.</text>
</comment>
<sequence>MTGSRGSAGTVVATAAMAASMLVLYATSALAPLFADDLRLDRAAVGLLITTTFAVAAAVSLVAGRVVDLAGPRRSLLVLAAAVAVALVAASFAPGYAWLLAALAVAGMAQALANPATNVLVAAVVPGPHRGTAIGIKQSGVQLAAFAAGVVLPVLGAAVGWQAALRWSAVVPLGLLITVMWLVPRDKRPAGGGSWWRWSRPSPWLARLMGYSLLLGTGLAAVNTYLPLYAAQGLSLGAGAAGAVLAVFGVSGLVARIGWARVADGMADVTAALRWLSLAAAGFAVLVCLAAPVWTPLIWLGTVGVGGSATAANAVSMLAVVRRGGATGHASGLVSLGFFTGFVLGPTLFGLLADAGGYGPAWLAVAAVFLASAGVALRVSDRRAVPA</sequence>
<keyword evidence="4 5" id="KW-0472">Membrane</keyword>
<evidence type="ECO:0000259" key="6">
    <source>
        <dbReference type="PROSITE" id="PS50850"/>
    </source>
</evidence>
<accession>A0A3N1GEZ8</accession>
<protein>
    <submittedName>
        <fullName evidence="7">Putative MFS family arabinose efflux permease</fullName>
    </submittedName>
</protein>
<dbReference type="GO" id="GO:0005886">
    <property type="term" value="C:plasma membrane"/>
    <property type="evidence" value="ECO:0007669"/>
    <property type="project" value="UniProtKB-SubCell"/>
</dbReference>
<dbReference type="PROSITE" id="PS50850">
    <property type="entry name" value="MFS"/>
    <property type="match status" value="1"/>
</dbReference>
<dbReference type="InterPro" id="IPR020846">
    <property type="entry name" value="MFS_dom"/>
</dbReference>
<feature type="transmembrane region" description="Helical" evidence="5">
    <location>
        <begin position="238"/>
        <end position="259"/>
    </location>
</feature>
<feature type="transmembrane region" description="Helical" evidence="5">
    <location>
        <begin position="76"/>
        <end position="93"/>
    </location>
</feature>
<feature type="transmembrane region" description="Helical" evidence="5">
    <location>
        <begin position="204"/>
        <end position="226"/>
    </location>
</feature>
<evidence type="ECO:0000313" key="8">
    <source>
        <dbReference type="Proteomes" id="UP000271683"/>
    </source>
</evidence>
<feature type="domain" description="Major facilitator superfamily (MFS) profile" evidence="6">
    <location>
        <begin position="1"/>
        <end position="384"/>
    </location>
</feature>
<evidence type="ECO:0000256" key="1">
    <source>
        <dbReference type="ARBA" id="ARBA00004651"/>
    </source>
</evidence>
<feature type="transmembrane region" description="Helical" evidence="5">
    <location>
        <begin position="271"/>
        <end position="292"/>
    </location>
</feature>
<proteinExistence type="predicted"/>
<dbReference type="RefSeq" id="WP_084557899.1">
    <property type="nucleotide sequence ID" value="NZ_RJKL01000001.1"/>
</dbReference>
<dbReference type="InterPro" id="IPR052952">
    <property type="entry name" value="MFS-Transporter"/>
</dbReference>
<evidence type="ECO:0000256" key="3">
    <source>
        <dbReference type="ARBA" id="ARBA00022989"/>
    </source>
</evidence>
<feature type="transmembrane region" description="Helical" evidence="5">
    <location>
        <begin position="165"/>
        <end position="183"/>
    </location>
</feature>
<dbReference type="InterPro" id="IPR036259">
    <property type="entry name" value="MFS_trans_sf"/>
</dbReference>
<feature type="transmembrane region" description="Helical" evidence="5">
    <location>
        <begin position="12"/>
        <end position="31"/>
    </location>
</feature>
<gene>
    <name evidence="7" type="ORF">EDD30_1667</name>
</gene>
<evidence type="ECO:0000256" key="5">
    <source>
        <dbReference type="SAM" id="Phobius"/>
    </source>
</evidence>
<keyword evidence="2 5" id="KW-0812">Transmembrane</keyword>
<evidence type="ECO:0000313" key="7">
    <source>
        <dbReference type="EMBL" id="ROP28889.1"/>
    </source>
</evidence>
<dbReference type="Gene3D" id="1.20.1250.20">
    <property type="entry name" value="MFS general substrate transporter like domains"/>
    <property type="match status" value="2"/>
</dbReference>
<dbReference type="EMBL" id="RJKL01000001">
    <property type="protein sequence ID" value="ROP28889.1"/>
    <property type="molecule type" value="Genomic_DNA"/>
</dbReference>
<feature type="transmembrane region" description="Helical" evidence="5">
    <location>
        <begin position="99"/>
        <end position="127"/>
    </location>
</feature>
<dbReference type="OrthoDB" id="7030876at2"/>
<dbReference type="SUPFAM" id="SSF103473">
    <property type="entry name" value="MFS general substrate transporter"/>
    <property type="match status" value="1"/>
</dbReference>
<evidence type="ECO:0000256" key="2">
    <source>
        <dbReference type="ARBA" id="ARBA00022692"/>
    </source>
</evidence>
<dbReference type="Pfam" id="PF07690">
    <property type="entry name" value="MFS_1"/>
    <property type="match status" value="1"/>
</dbReference>
<feature type="transmembrane region" description="Helical" evidence="5">
    <location>
        <begin position="139"/>
        <end position="159"/>
    </location>
</feature>
<dbReference type="PANTHER" id="PTHR23527">
    <property type="entry name" value="BLL3282 PROTEIN"/>
    <property type="match status" value="1"/>
</dbReference>
<dbReference type="AlphaFoldDB" id="A0A3N1GEZ8"/>
<reference evidence="7 8" key="1">
    <citation type="submission" date="2018-11" db="EMBL/GenBank/DDBJ databases">
        <title>Sequencing the genomes of 1000 actinobacteria strains.</title>
        <authorList>
            <person name="Klenk H.-P."/>
        </authorList>
    </citation>
    <scope>NUCLEOTIDE SEQUENCE [LARGE SCALE GENOMIC DNA]</scope>
    <source>
        <strain evidence="7 8">DSM 43634</strain>
    </source>
</reference>
<evidence type="ECO:0000256" key="4">
    <source>
        <dbReference type="ARBA" id="ARBA00023136"/>
    </source>
</evidence>
<name>A0A3N1GEZ8_9ACTN</name>
<organism evidence="7 8">
    <name type="scientific">Couchioplanes caeruleus</name>
    <dbReference type="NCBI Taxonomy" id="56438"/>
    <lineage>
        <taxon>Bacteria</taxon>
        <taxon>Bacillati</taxon>
        <taxon>Actinomycetota</taxon>
        <taxon>Actinomycetes</taxon>
        <taxon>Micromonosporales</taxon>
        <taxon>Micromonosporaceae</taxon>
        <taxon>Couchioplanes</taxon>
    </lineage>
</organism>
<dbReference type="PANTHER" id="PTHR23527:SF1">
    <property type="entry name" value="BLL3282 PROTEIN"/>
    <property type="match status" value="1"/>
</dbReference>
<feature type="transmembrane region" description="Helical" evidence="5">
    <location>
        <begin position="298"/>
        <end position="321"/>
    </location>
</feature>
<feature type="transmembrane region" description="Helical" evidence="5">
    <location>
        <begin position="359"/>
        <end position="379"/>
    </location>
</feature>
<feature type="transmembrane region" description="Helical" evidence="5">
    <location>
        <begin position="43"/>
        <end position="64"/>
    </location>
</feature>
<dbReference type="Proteomes" id="UP000271683">
    <property type="component" value="Unassembled WGS sequence"/>
</dbReference>